<proteinExistence type="predicted"/>
<name>A0ABR5ENJ2_XANPE</name>
<sequence>MPVAATDIQLWQLIANSTSLWILGAHTFEVIANHVFFAFSTDNWFPVTADNFFSEIAVGHALFEFGRQFSNLNRFH</sequence>
<reference evidence="1 2" key="1">
    <citation type="submission" date="2015-02" db="EMBL/GenBank/DDBJ databases">
        <title>Whole genome sequencing of multiple isolates of three species of pepper and tomato-infecting xanthomonads reveals genetic diversity in field strains and pinpoints effectors responsible for host specificity.</title>
        <authorList>
            <person name="Schwartz A."/>
            <person name="Dahlbeck D."/>
            <person name="Staskawicz B."/>
            <person name="Bart R."/>
            <person name="Potnis N."/>
            <person name="Minsavage G."/>
            <person name="Timilsina S."/>
            <person name="Goss E."/>
            <person name="Jones J."/>
            <person name="Vallad G."/>
            <person name="Barak J."/>
            <person name="Miller S."/>
            <person name="Ritchie D."/>
            <person name="Martins J.Jr."/>
            <person name="Patane J.S."/>
            <person name="Setubal J.C."/>
        </authorList>
    </citation>
    <scope>NUCLEOTIDE SEQUENCE [LARGE SCALE GENOMIC DNA]</scope>
    <source>
        <strain evidence="1 2">Xp3-15</strain>
    </source>
</reference>
<dbReference type="EMBL" id="JZUY01000048">
    <property type="protein sequence ID" value="KLC02992.1"/>
    <property type="molecule type" value="Genomic_DNA"/>
</dbReference>
<comment type="caution">
    <text evidence="1">The sequence shown here is derived from an EMBL/GenBank/DDBJ whole genome shotgun (WGS) entry which is preliminary data.</text>
</comment>
<gene>
    <name evidence="1" type="ORF">XP315_19335</name>
</gene>
<evidence type="ECO:0000313" key="1">
    <source>
        <dbReference type="EMBL" id="KLC02992.1"/>
    </source>
</evidence>
<organism evidence="1 2">
    <name type="scientific">Xanthomonas perforans</name>
    <dbReference type="NCBI Taxonomy" id="442694"/>
    <lineage>
        <taxon>Bacteria</taxon>
        <taxon>Pseudomonadati</taxon>
        <taxon>Pseudomonadota</taxon>
        <taxon>Gammaproteobacteria</taxon>
        <taxon>Lysobacterales</taxon>
        <taxon>Lysobacteraceae</taxon>
        <taxon>Xanthomonas</taxon>
    </lineage>
</organism>
<accession>A0ABR5ENJ2</accession>
<dbReference type="Proteomes" id="UP000035369">
    <property type="component" value="Unassembled WGS sequence"/>
</dbReference>
<evidence type="ECO:0000313" key="2">
    <source>
        <dbReference type="Proteomes" id="UP000035369"/>
    </source>
</evidence>
<keyword evidence="2" id="KW-1185">Reference proteome</keyword>
<protein>
    <submittedName>
        <fullName evidence="1">Uncharacterized protein</fullName>
    </submittedName>
</protein>